<sequence>MSNSSYLDKHSKYLIQYWGSLILLKMQNEASNQVLDQSFVIYKIFS</sequence>
<protein>
    <submittedName>
        <fullName evidence="1">Uncharacterized protein</fullName>
    </submittedName>
</protein>
<evidence type="ECO:0000313" key="2">
    <source>
        <dbReference type="Proteomes" id="UP000199513"/>
    </source>
</evidence>
<gene>
    <name evidence="1" type="ORF">SAMN04488541_102231</name>
</gene>
<proteinExistence type="predicted"/>
<accession>A0A1I2HA85</accession>
<evidence type="ECO:0000313" key="1">
    <source>
        <dbReference type="EMBL" id="SFF25666.1"/>
    </source>
</evidence>
<reference evidence="1 2" key="1">
    <citation type="submission" date="2016-10" db="EMBL/GenBank/DDBJ databases">
        <authorList>
            <person name="de Groot N.N."/>
        </authorList>
    </citation>
    <scope>NUCLEOTIDE SEQUENCE [LARGE SCALE GENOMIC DNA]</scope>
    <source>
        <strain>GEY</strain>
        <strain evidence="2">DSM 9560</strain>
    </source>
</reference>
<dbReference type="Proteomes" id="UP000199513">
    <property type="component" value="Unassembled WGS sequence"/>
</dbReference>
<dbReference type="EMBL" id="FONY01000022">
    <property type="protein sequence ID" value="SFF25666.1"/>
    <property type="molecule type" value="Genomic_DNA"/>
</dbReference>
<name>A0A1I2HA85_9BACT</name>
<dbReference type="AlphaFoldDB" id="A0A1I2HA85"/>
<dbReference type="STRING" id="1003.SAMN04488541_102231"/>
<keyword evidence="2" id="KW-1185">Reference proteome</keyword>
<organism evidence="1 2">
    <name type="scientific">Thermoflexibacter ruber</name>
    <dbReference type="NCBI Taxonomy" id="1003"/>
    <lineage>
        <taxon>Bacteria</taxon>
        <taxon>Pseudomonadati</taxon>
        <taxon>Bacteroidota</taxon>
        <taxon>Cytophagia</taxon>
        <taxon>Cytophagales</taxon>
        <taxon>Thermoflexibacteraceae</taxon>
        <taxon>Thermoflexibacter</taxon>
    </lineage>
</organism>